<comment type="pathway">
    <text evidence="1">Bacterial outer membrane biogenesis; LPS O-antigen biosynthesis.</text>
</comment>
<feature type="domain" description="NAD-dependent epimerase/dehydratase" evidence="3">
    <location>
        <begin position="3"/>
        <end position="215"/>
    </location>
</feature>
<dbReference type="Proteomes" id="UP000433652">
    <property type="component" value="Unassembled WGS sequence"/>
</dbReference>
<protein>
    <submittedName>
        <fullName evidence="4">NAD-dependent epimerase/dehydratase family protein</fullName>
    </submittedName>
</protein>
<dbReference type="RefSeq" id="WP_159798052.1">
    <property type="nucleotide sequence ID" value="NZ_WTYM01000059.1"/>
</dbReference>
<dbReference type="EMBL" id="WTYM01000059">
    <property type="protein sequence ID" value="MXO61203.1"/>
    <property type="molecule type" value="Genomic_DNA"/>
</dbReference>
<dbReference type="Gene3D" id="3.40.50.720">
    <property type="entry name" value="NAD(P)-binding Rossmann-like Domain"/>
    <property type="match status" value="1"/>
</dbReference>
<evidence type="ECO:0000259" key="3">
    <source>
        <dbReference type="Pfam" id="PF01370"/>
    </source>
</evidence>
<accession>A0A6I4SZC4</accession>
<dbReference type="OrthoDB" id="9801056at2"/>
<dbReference type="PANTHER" id="PTHR43000">
    <property type="entry name" value="DTDP-D-GLUCOSE 4,6-DEHYDRATASE-RELATED"/>
    <property type="match status" value="1"/>
</dbReference>
<dbReference type="InterPro" id="IPR001509">
    <property type="entry name" value="Epimerase_deHydtase"/>
</dbReference>
<reference evidence="4 5" key="1">
    <citation type="submission" date="2019-12" db="EMBL/GenBank/DDBJ databases">
        <title>Genomic-based taxomic classification of the family Erythrobacteraceae.</title>
        <authorList>
            <person name="Xu L."/>
        </authorList>
    </citation>
    <scope>NUCLEOTIDE SEQUENCE [LARGE SCALE GENOMIC DNA]</scope>
    <source>
        <strain evidence="4 5">MCCC 1K01500</strain>
    </source>
</reference>
<keyword evidence="5" id="KW-1185">Reference proteome</keyword>
<comment type="caution">
    <text evidence="4">The sequence shown here is derived from an EMBL/GenBank/DDBJ whole genome shotgun (WGS) entry which is preliminary data.</text>
</comment>
<proteinExistence type="inferred from homology"/>
<comment type="similarity">
    <text evidence="2">Belongs to the NAD(P)-dependent epimerase/dehydratase family.</text>
</comment>
<dbReference type="InterPro" id="IPR036291">
    <property type="entry name" value="NAD(P)-bd_dom_sf"/>
</dbReference>
<evidence type="ECO:0000256" key="1">
    <source>
        <dbReference type="ARBA" id="ARBA00005125"/>
    </source>
</evidence>
<dbReference type="CDD" id="cd08946">
    <property type="entry name" value="SDR_e"/>
    <property type="match status" value="1"/>
</dbReference>
<gene>
    <name evidence="4" type="ORF">GRI89_16790</name>
</gene>
<dbReference type="AlphaFoldDB" id="A0A6I4SZC4"/>
<name>A0A6I4SZC4_9SPHN</name>
<evidence type="ECO:0000313" key="4">
    <source>
        <dbReference type="EMBL" id="MXO61203.1"/>
    </source>
</evidence>
<evidence type="ECO:0000313" key="5">
    <source>
        <dbReference type="Proteomes" id="UP000433652"/>
    </source>
</evidence>
<dbReference type="SUPFAM" id="SSF51735">
    <property type="entry name" value="NAD(P)-binding Rossmann-fold domains"/>
    <property type="match status" value="1"/>
</dbReference>
<dbReference type="Pfam" id="PF01370">
    <property type="entry name" value="Epimerase"/>
    <property type="match status" value="1"/>
</dbReference>
<sequence>MTVLVTGSAGHLGEALMRLLRGQGREARGIDIKASAFTDLVGSIADRDMVGQAMEGVDAVLHTATLHKPHVVTHTPQQFIETNVLGTQLLLDAAAARGVRAFIQTSTTSAFGDALTPLQGEPASWITEDVRPQPKNIYGATKLAAEHLCQVVARNFGLPVVVLRTSRFFPEDDDNRVRRAEYSTENLQAIELLGRRADIEDMATAHLAAIERASEIGFGTYIVSATSPFVEGDLPWLTSDAPAVIARHHPEAAELFAAAGWRLPQTIDRVYVNRAAQQALGWEPVRDFRFVLDCVSRGEDFRSELAQTVGAKGYHDEVFEDGPYPVTDVPAGLSRA</sequence>
<evidence type="ECO:0000256" key="2">
    <source>
        <dbReference type="ARBA" id="ARBA00007637"/>
    </source>
</evidence>
<organism evidence="4 5">
    <name type="scientific">Croceibacterium salegens</name>
    <dbReference type="NCBI Taxonomy" id="1737568"/>
    <lineage>
        <taxon>Bacteria</taxon>
        <taxon>Pseudomonadati</taxon>
        <taxon>Pseudomonadota</taxon>
        <taxon>Alphaproteobacteria</taxon>
        <taxon>Sphingomonadales</taxon>
        <taxon>Erythrobacteraceae</taxon>
        <taxon>Croceibacterium</taxon>
    </lineage>
</organism>